<dbReference type="Proteomes" id="UP000005019">
    <property type="component" value="Unassembled WGS sequence"/>
</dbReference>
<keyword evidence="1" id="KW-0472">Membrane</keyword>
<reference evidence="2 3" key="1">
    <citation type="journal article" date="2011" name="J. Bacteriol.">
        <title>Genome sequence of Methyloversatilis universalis FAM5T, a methylotrophic representative of the order Rhodocyclales.</title>
        <authorList>
            <person name="Kittichotirat W."/>
            <person name="Good N.M."/>
            <person name="Hall R."/>
            <person name="Bringel F."/>
            <person name="Lajus A."/>
            <person name="Medigue C."/>
            <person name="Smalley N.E."/>
            <person name="Beck D."/>
            <person name="Bumgarner R."/>
            <person name="Vuilleumier S."/>
            <person name="Kalyuzhnaya M.G."/>
        </authorList>
    </citation>
    <scope>NUCLEOTIDE SEQUENCE [LARGE SCALE GENOMIC DNA]</scope>
    <source>
        <strain evidence="3">ATCC BAA-1314 / JCM 13912 / FAM5</strain>
    </source>
</reference>
<protein>
    <recommendedName>
        <fullName evidence="4">Transmembrane protein</fullName>
    </recommendedName>
</protein>
<evidence type="ECO:0000313" key="2">
    <source>
        <dbReference type="EMBL" id="EGK71997.1"/>
    </source>
</evidence>
<dbReference type="EMBL" id="AFHG01000044">
    <property type="protein sequence ID" value="EGK71997.1"/>
    <property type="molecule type" value="Genomic_DNA"/>
</dbReference>
<feature type="transmembrane region" description="Helical" evidence="1">
    <location>
        <begin position="30"/>
        <end position="52"/>
    </location>
</feature>
<dbReference type="STRING" id="1000565.METUNv1_01775"/>
<accession>F5RBY0</accession>
<dbReference type="AlphaFoldDB" id="F5RBY0"/>
<name>F5RBY0_METUF</name>
<evidence type="ECO:0000256" key="1">
    <source>
        <dbReference type="SAM" id="Phobius"/>
    </source>
</evidence>
<proteinExistence type="predicted"/>
<comment type="caution">
    <text evidence="2">The sequence shown here is derived from an EMBL/GenBank/DDBJ whole genome shotgun (WGS) entry which is preliminary data.</text>
</comment>
<keyword evidence="3" id="KW-1185">Reference proteome</keyword>
<evidence type="ECO:0008006" key="4">
    <source>
        <dbReference type="Google" id="ProtNLM"/>
    </source>
</evidence>
<gene>
    <name evidence="2" type="ORF">METUNv1_01775</name>
</gene>
<dbReference type="RefSeq" id="WP_008060848.1">
    <property type="nucleotide sequence ID" value="NZ_AFHG01000044.1"/>
</dbReference>
<keyword evidence="1" id="KW-0812">Transmembrane</keyword>
<keyword evidence="1" id="KW-1133">Transmembrane helix</keyword>
<organism evidence="2 3">
    <name type="scientific">Methyloversatilis universalis (strain ATCC BAA-1314 / DSM 25237 / JCM 13912 / CCUG 52030 / FAM5)</name>
    <dbReference type="NCBI Taxonomy" id="1000565"/>
    <lineage>
        <taxon>Bacteria</taxon>
        <taxon>Pseudomonadati</taxon>
        <taxon>Pseudomonadota</taxon>
        <taxon>Betaproteobacteria</taxon>
        <taxon>Nitrosomonadales</taxon>
        <taxon>Sterolibacteriaceae</taxon>
        <taxon>Methyloversatilis</taxon>
    </lineage>
</organism>
<sequence length="179" mass="18693">MNGQIALIIFGAAFVTLVLAGRGLSFIGRFGGAFVGAAALTGVLSFAFGYLAKAATDPLGASRSIPKDLKAAGLDSGAQWSPEQSAMAARITHATLLRVEQELSAADRIGDPAAALAAMDHLRPLFEGWGNQDSNQNAAPHRACRLAMGHLADGAIAVVRGARWYDRDRYKAAVDLCGK</sequence>
<evidence type="ECO:0000313" key="3">
    <source>
        <dbReference type="Proteomes" id="UP000005019"/>
    </source>
</evidence>